<dbReference type="InterPro" id="IPR001296">
    <property type="entry name" value="Glyco_trans_1"/>
</dbReference>
<proteinExistence type="predicted"/>
<dbReference type="EC" id="2.4.1.11" evidence="2"/>
<dbReference type="GO" id="GO:0004373">
    <property type="term" value="F:alpha-1,4-glucan glucosyltransferase (UDP-glucose donor) activity"/>
    <property type="evidence" value="ECO:0007669"/>
    <property type="project" value="UniProtKB-EC"/>
</dbReference>
<dbReference type="InterPro" id="IPR050194">
    <property type="entry name" value="Glycosyltransferase_grp1"/>
</dbReference>
<keyword evidence="3" id="KW-1185">Reference proteome</keyword>
<dbReference type="STRING" id="1769779.AUP74_02362"/>
<name>A0A1C9W9H7_9GAMM</name>
<accession>A0A1C9W9H7</accession>
<dbReference type="CDD" id="cd03801">
    <property type="entry name" value="GT4_PimA-like"/>
    <property type="match status" value="1"/>
</dbReference>
<keyword evidence="2" id="KW-0808">Transferase</keyword>
<dbReference type="PANTHER" id="PTHR45947:SF13">
    <property type="entry name" value="TRANSFERASE"/>
    <property type="match status" value="1"/>
</dbReference>
<organism evidence="2 3">
    <name type="scientific">Microbulbifer aggregans</name>
    <dbReference type="NCBI Taxonomy" id="1769779"/>
    <lineage>
        <taxon>Bacteria</taxon>
        <taxon>Pseudomonadati</taxon>
        <taxon>Pseudomonadota</taxon>
        <taxon>Gammaproteobacteria</taxon>
        <taxon>Cellvibrionales</taxon>
        <taxon>Microbulbiferaceae</taxon>
        <taxon>Microbulbifer</taxon>
    </lineage>
</organism>
<dbReference type="AlphaFoldDB" id="A0A1C9W9H7"/>
<evidence type="ECO:0000313" key="3">
    <source>
        <dbReference type="Proteomes" id="UP000095672"/>
    </source>
</evidence>
<feature type="domain" description="Glycosyl transferase family 1" evidence="1">
    <location>
        <begin position="282"/>
        <end position="438"/>
    </location>
</feature>
<protein>
    <submittedName>
        <fullName evidence="2">Glycogen synthase</fullName>
        <ecNumber evidence="2">2.4.1.11</ecNumber>
    </submittedName>
</protein>
<dbReference type="Pfam" id="PF00534">
    <property type="entry name" value="Glycos_transf_1"/>
    <property type="match status" value="1"/>
</dbReference>
<evidence type="ECO:0000259" key="1">
    <source>
        <dbReference type="Pfam" id="PF00534"/>
    </source>
</evidence>
<dbReference type="RefSeq" id="WP_145924390.1">
    <property type="nucleotide sequence ID" value="NZ_CP014143.1"/>
</dbReference>
<dbReference type="OrthoDB" id="8523124at2"/>
<keyword evidence="2" id="KW-0328">Glycosyltransferase</keyword>
<dbReference type="KEGG" id="micc:AUP74_02362"/>
<dbReference type="Proteomes" id="UP000095672">
    <property type="component" value="Chromosome"/>
</dbReference>
<dbReference type="SUPFAM" id="SSF53756">
    <property type="entry name" value="UDP-Glycosyltransferase/glycogen phosphorylase"/>
    <property type="match status" value="1"/>
</dbReference>
<dbReference type="Gene3D" id="3.40.50.2000">
    <property type="entry name" value="Glycogen Phosphorylase B"/>
    <property type="match status" value="2"/>
</dbReference>
<gene>
    <name evidence="2" type="ORF">AUP74_02362</name>
</gene>
<reference evidence="3" key="1">
    <citation type="submission" date="2016-01" db="EMBL/GenBank/DDBJ databases">
        <title>Complete genome sequence of Microbulbifer sp. CCB-MM1, a halophile isolated from Matang Mangrove Forest, Perak.</title>
        <authorList>
            <person name="Moh T.H."/>
            <person name="Dinesh B."/>
            <person name="Lau N.-S."/>
            <person name="Go F."/>
            <person name="Alexander Chong S.-C."/>
        </authorList>
    </citation>
    <scope>NUCLEOTIDE SEQUENCE [LARGE SCALE GENOMIC DNA]</scope>
    <source>
        <strain evidence="3">CCB-MM1</strain>
    </source>
</reference>
<dbReference type="PANTHER" id="PTHR45947">
    <property type="entry name" value="SULFOQUINOVOSYL TRANSFERASE SQD2"/>
    <property type="match status" value="1"/>
</dbReference>
<dbReference type="EMBL" id="CP014143">
    <property type="protein sequence ID" value="AOS97765.1"/>
    <property type="molecule type" value="Genomic_DNA"/>
</dbReference>
<sequence>MFYKTVLVITDKFPPEVSGGAELSLNNMLSEMNYHNMRVVVAALSPGRYELKKDIYRDRTVYRIPFEDSWPVSTVSAGKLRMSYRLLKYLLRNFTKGNFKSIYRLGLASVVRKLWPREAGTLPLMDADYLINSRAASILGKVVEEVNPDVIHADNYRSIVLANNLDSSVPVISYVRDNRFFCGHKNQATNVRGDICNICDKSCVDRRFPLPVERSVKHLMSESLQIRQKALASSAVIATTSQFLCDQVQSVLPGREVVKIPNLIEPARHVDVAQEGISRSSVPEILVVGMIGHNKGQAQLVDIAKHLKAMVGDFRIVIAGRGQMAEKVLSDAESEGLRDHFWVTGFLGREELYRVYARSTVVACPTIWPEPFGRVPFEAAMSSRPVVAYAVGGLKENIIDRETGILVNPRDKRAFASAVAELINDEDLAKVMGRRARDHVLSLFERQNSAQKLTDQWEALAFNE</sequence>
<evidence type="ECO:0000313" key="2">
    <source>
        <dbReference type="EMBL" id="AOS97765.1"/>
    </source>
</evidence>